<evidence type="ECO:0000256" key="1">
    <source>
        <dbReference type="ARBA" id="ARBA00004141"/>
    </source>
</evidence>
<keyword evidence="3 7" id="KW-0812">Transmembrane</keyword>
<feature type="transmembrane region" description="Helical" evidence="7">
    <location>
        <begin position="237"/>
        <end position="256"/>
    </location>
</feature>
<evidence type="ECO:0000256" key="3">
    <source>
        <dbReference type="ARBA" id="ARBA00022692"/>
    </source>
</evidence>
<dbReference type="PANTHER" id="PTHR16119">
    <property type="entry name" value="TRANSMEMBRANE PROTEIN 144"/>
    <property type="match status" value="1"/>
</dbReference>
<dbReference type="AlphaFoldDB" id="A0A8D2ML24"/>
<accession>A0A8D2ML24</accession>
<gene>
    <name evidence="8" type="primary">TMEM144</name>
</gene>
<feature type="transmembrane region" description="Helical" evidence="7">
    <location>
        <begin position="404"/>
        <end position="427"/>
    </location>
</feature>
<reference evidence="8" key="2">
    <citation type="submission" date="2025-09" db="UniProtKB">
        <authorList>
            <consortium name="Ensembl"/>
        </authorList>
    </citation>
    <scope>IDENTIFICATION</scope>
</reference>
<organism evidence="8 9">
    <name type="scientific">Zonotrichia albicollis</name>
    <name type="common">White-throated sparrow</name>
    <name type="synonym">Fringilla albicollis</name>
    <dbReference type="NCBI Taxonomy" id="44394"/>
    <lineage>
        <taxon>Eukaryota</taxon>
        <taxon>Metazoa</taxon>
        <taxon>Chordata</taxon>
        <taxon>Craniata</taxon>
        <taxon>Vertebrata</taxon>
        <taxon>Euteleostomi</taxon>
        <taxon>Archelosauria</taxon>
        <taxon>Archosauria</taxon>
        <taxon>Dinosauria</taxon>
        <taxon>Saurischia</taxon>
        <taxon>Theropoda</taxon>
        <taxon>Coelurosauria</taxon>
        <taxon>Aves</taxon>
        <taxon>Neognathae</taxon>
        <taxon>Neoaves</taxon>
        <taxon>Telluraves</taxon>
        <taxon>Australaves</taxon>
        <taxon>Passeriformes</taxon>
        <taxon>Passerellidae</taxon>
        <taxon>Zonotrichia</taxon>
    </lineage>
</organism>
<evidence type="ECO:0000256" key="5">
    <source>
        <dbReference type="ARBA" id="ARBA00023136"/>
    </source>
</evidence>
<comment type="similarity">
    <text evidence="2">Belongs to the TMEM144 family.</text>
</comment>
<reference evidence="8" key="1">
    <citation type="submission" date="2025-08" db="UniProtKB">
        <authorList>
            <consortium name="Ensembl"/>
        </authorList>
    </citation>
    <scope>IDENTIFICATION</scope>
</reference>
<protein>
    <submittedName>
        <fullName evidence="8">Transmembrane protein 144</fullName>
    </submittedName>
</protein>
<dbReference type="InterPro" id="IPR010651">
    <property type="entry name" value="Sugar_transport"/>
</dbReference>
<dbReference type="SUPFAM" id="SSF103481">
    <property type="entry name" value="Multidrug resistance efflux transporter EmrE"/>
    <property type="match status" value="1"/>
</dbReference>
<keyword evidence="4 7" id="KW-1133">Transmembrane helix</keyword>
<keyword evidence="9" id="KW-1185">Reference proteome</keyword>
<sequence length="458" mass="49589">MAARQRQSKLPTPHSPPPRSRTGKSPVGRSGWRRAGPRRGAVPARAGGRGERRWGCAGPGGRGAGGPRSRGRTEGTGPGICRFCPDLQQNDSTKRNTFRAKMNIGKAYSAANISNGTDLAIGFASSTVAVLLFGTNFVPVKKFDTGDGMFFQWILCASIWIVSLVVNLIQNCPRFWPLAMVGGFVWATGNVTVVPIVKTIGLALGLLIWASFNLLTGWASSRFGWFGIDPEEVSRPILNYIGAGLSLISAVIFLFIKTEVQSSSTSLESTPLLRESSINVSEETTEDSWVNKLSPAKRRLIGCSLAVVAGILYGSSFVPVLYIKDHGRRNETLYAGASQFDLDYVFAHFSGIFLTSTIYFLIYCAVRKNKPYVYPQAILPGFVSGVLWAIANCCWFLANHYLSAVVSFPIITAGPGLVAAMWGVLVFKEIKGLKNYMLLSVSFCIILAGSLSTAFSKV</sequence>
<feature type="transmembrane region" description="Helical" evidence="7">
    <location>
        <begin position="344"/>
        <end position="366"/>
    </location>
</feature>
<dbReference type="InterPro" id="IPR037185">
    <property type="entry name" value="EmrE-like"/>
</dbReference>
<dbReference type="Pfam" id="PF07857">
    <property type="entry name" value="TMEM144"/>
    <property type="match status" value="1"/>
</dbReference>
<feature type="transmembrane region" description="Helical" evidence="7">
    <location>
        <begin position="204"/>
        <end position="225"/>
    </location>
</feature>
<dbReference type="RefSeq" id="XP_005486381.2">
    <property type="nucleotide sequence ID" value="XM_005486324.4"/>
</dbReference>
<evidence type="ECO:0000256" key="6">
    <source>
        <dbReference type="SAM" id="MobiDB-lite"/>
    </source>
</evidence>
<dbReference type="Proteomes" id="UP000694413">
    <property type="component" value="Unassembled WGS sequence"/>
</dbReference>
<feature type="transmembrane region" description="Helical" evidence="7">
    <location>
        <begin position="378"/>
        <end position="398"/>
    </location>
</feature>
<feature type="transmembrane region" description="Helical" evidence="7">
    <location>
        <begin position="175"/>
        <end position="197"/>
    </location>
</feature>
<feature type="transmembrane region" description="Helical" evidence="7">
    <location>
        <begin position="119"/>
        <end position="138"/>
    </location>
</feature>
<name>A0A8D2ML24_ZONAL</name>
<dbReference type="InterPro" id="IPR012435">
    <property type="entry name" value="TMEM144"/>
</dbReference>
<proteinExistence type="inferred from homology"/>
<feature type="compositionally biased region" description="Gly residues" evidence="6">
    <location>
        <begin position="57"/>
        <end position="78"/>
    </location>
</feature>
<dbReference type="GO" id="GO:0015144">
    <property type="term" value="F:carbohydrate transmembrane transporter activity"/>
    <property type="evidence" value="ECO:0007669"/>
    <property type="project" value="InterPro"/>
</dbReference>
<evidence type="ECO:0000313" key="9">
    <source>
        <dbReference type="Proteomes" id="UP000694413"/>
    </source>
</evidence>
<evidence type="ECO:0000313" key="8">
    <source>
        <dbReference type="Ensembl" id="ENSZALP00000009141.1"/>
    </source>
</evidence>
<dbReference type="Ensembl" id="ENSZALT00000012812.1">
    <property type="protein sequence ID" value="ENSZALP00000009141.1"/>
    <property type="gene ID" value="ENSZALG00000007893.1"/>
</dbReference>
<evidence type="ECO:0000256" key="4">
    <source>
        <dbReference type="ARBA" id="ARBA00022989"/>
    </source>
</evidence>
<feature type="transmembrane region" description="Helical" evidence="7">
    <location>
        <begin position="150"/>
        <end position="169"/>
    </location>
</feature>
<feature type="transmembrane region" description="Helical" evidence="7">
    <location>
        <begin position="300"/>
        <end position="324"/>
    </location>
</feature>
<dbReference type="GO" id="GO:0016020">
    <property type="term" value="C:membrane"/>
    <property type="evidence" value="ECO:0007669"/>
    <property type="project" value="UniProtKB-SubCell"/>
</dbReference>
<dbReference type="GeneID" id="102073985"/>
<dbReference type="PANTHER" id="PTHR16119:SF17">
    <property type="entry name" value="TRANSMEMBRANE PROTEIN 144"/>
    <property type="match status" value="1"/>
</dbReference>
<comment type="subcellular location">
    <subcellularLocation>
        <location evidence="1">Membrane</location>
        <topology evidence="1">Multi-pass membrane protein</topology>
    </subcellularLocation>
</comment>
<evidence type="ECO:0000256" key="7">
    <source>
        <dbReference type="SAM" id="Phobius"/>
    </source>
</evidence>
<feature type="region of interest" description="Disordered" evidence="6">
    <location>
        <begin position="1"/>
        <end position="86"/>
    </location>
</feature>
<keyword evidence="5 7" id="KW-0472">Membrane</keyword>
<evidence type="ECO:0000256" key="2">
    <source>
        <dbReference type="ARBA" id="ARBA00005731"/>
    </source>
</evidence>
<feature type="transmembrane region" description="Helical" evidence="7">
    <location>
        <begin position="436"/>
        <end position="455"/>
    </location>
</feature>